<evidence type="ECO:0000256" key="8">
    <source>
        <dbReference type="ARBA" id="ARBA00023242"/>
    </source>
</evidence>
<dbReference type="GO" id="GO:0003712">
    <property type="term" value="F:transcription coregulator activity"/>
    <property type="evidence" value="ECO:0007669"/>
    <property type="project" value="InterPro"/>
</dbReference>
<evidence type="ECO:0000313" key="12">
    <source>
        <dbReference type="EMBL" id="KAK0629314.1"/>
    </source>
</evidence>
<dbReference type="InterPro" id="IPR037212">
    <property type="entry name" value="Med7/Med21-like"/>
</dbReference>
<dbReference type="SUPFAM" id="SSF140718">
    <property type="entry name" value="Mediator hinge subcomplex-like"/>
    <property type="match status" value="1"/>
</dbReference>
<dbReference type="Proteomes" id="UP001174934">
    <property type="component" value="Unassembled WGS sequence"/>
</dbReference>
<keyword evidence="8 10" id="KW-0539">Nucleus</keyword>
<keyword evidence="5 10" id="KW-0805">Transcription regulation</keyword>
<keyword evidence="13" id="KW-1185">Reference proteome</keyword>
<dbReference type="InterPro" id="IPR009244">
    <property type="entry name" value="Mediatior_Med7"/>
</dbReference>
<gene>
    <name evidence="12" type="ORF">B0T17DRAFT_182827</name>
</gene>
<dbReference type="AlphaFoldDB" id="A0AA40C986"/>
<name>A0AA40C986_9PEZI</name>
<evidence type="ECO:0000256" key="9">
    <source>
        <dbReference type="ARBA" id="ARBA00025687"/>
    </source>
</evidence>
<comment type="subcellular location">
    <subcellularLocation>
        <location evidence="1 10">Nucleus</location>
    </subcellularLocation>
</comment>
<dbReference type="PANTHER" id="PTHR21428:SF11">
    <property type="entry name" value="MEDIATOR OF RNA POLYMERASE II TRANSCRIPTION SUBUNIT 7"/>
    <property type="match status" value="1"/>
</dbReference>
<feature type="compositionally biased region" description="Polar residues" evidence="11">
    <location>
        <begin position="219"/>
        <end position="231"/>
    </location>
</feature>
<comment type="function">
    <text evidence="9">Component of the Mediator complex, a coactivator involved in the regulated transcription of nearly all RNA polymerase II-dependent genes. Mediator functions as a bridge to convey information from gene-specific regulatory proteins to the basal RNA polymerase II transcription machinery. Mediator is recruited to promoters by direct interactions with regulatory proteins and serves as a scaffold for the assembly of a functional preinitiation complex with RNA polymerase II and the general transcription factors.</text>
</comment>
<evidence type="ECO:0000256" key="11">
    <source>
        <dbReference type="SAM" id="MobiDB-lite"/>
    </source>
</evidence>
<evidence type="ECO:0000313" key="13">
    <source>
        <dbReference type="Proteomes" id="UP001174934"/>
    </source>
</evidence>
<feature type="region of interest" description="Disordered" evidence="11">
    <location>
        <begin position="1"/>
        <end position="21"/>
    </location>
</feature>
<evidence type="ECO:0000256" key="10">
    <source>
        <dbReference type="RuleBase" id="RU364060"/>
    </source>
</evidence>
<sequence length="278" mass="30664">MANLEDGEGKTNAAMMPDPPPFWKSFTPDNLARFDTLKQEFADQHGADIDTIVRIPDISEDLVYLQPPAEPIDSKYRLFDEPQTLAEELQTLEAGGIDRLGPLEETDKDGKHIDRAFELKRLAKSMLLNFLELMGIMSNDPAQGQEKVADLKTLLLNFHHVLNEYRPHQAREQLIQLMQDQLDAKRAETAAIRGVVDKAKRALEGLGSMEAPAPPAPSSGISRYGGSNSADRNSETWPGAKGLVAPPGMVNGTLDARHEGSYWGRENISWACVDGDFA</sequence>
<evidence type="ECO:0000256" key="7">
    <source>
        <dbReference type="ARBA" id="ARBA00023163"/>
    </source>
</evidence>
<evidence type="ECO:0000256" key="4">
    <source>
        <dbReference type="ARBA" id="ARBA00020631"/>
    </source>
</evidence>
<dbReference type="Pfam" id="PF05983">
    <property type="entry name" value="Med7"/>
    <property type="match status" value="1"/>
</dbReference>
<dbReference type="InterPro" id="IPR044888">
    <property type="entry name" value="Mediatior_Med7_sf"/>
</dbReference>
<dbReference type="GO" id="GO:0070847">
    <property type="term" value="C:core mediator complex"/>
    <property type="evidence" value="ECO:0007669"/>
    <property type="project" value="TreeGrafter"/>
</dbReference>
<proteinExistence type="inferred from homology"/>
<comment type="caution">
    <text evidence="12">The sequence shown here is derived from an EMBL/GenBank/DDBJ whole genome shotgun (WGS) entry which is preliminary data.</text>
</comment>
<dbReference type="GO" id="GO:0016592">
    <property type="term" value="C:mediator complex"/>
    <property type="evidence" value="ECO:0007669"/>
    <property type="project" value="InterPro"/>
</dbReference>
<keyword evidence="7 10" id="KW-0804">Transcription</keyword>
<protein>
    <recommendedName>
        <fullName evidence="4 10">Mediator of RNA polymerase II transcription subunit 7</fullName>
    </recommendedName>
</protein>
<dbReference type="GO" id="GO:0006357">
    <property type="term" value="P:regulation of transcription by RNA polymerase II"/>
    <property type="evidence" value="ECO:0007669"/>
    <property type="project" value="InterPro"/>
</dbReference>
<evidence type="ECO:0000256" key="1">
    <source>
        <dbReference type="ARBA" id="ARBA00004123"/>
    </source>
</evidence>
<evidence type="ECO:0000256" key="3">
    <source>
        <dbReference type="ARBA" id="ARBA00011837"/>
    </source>
</evidence>
<dbReference type="PANTHER" id="PTHR21428">
    <property type="entry name" value="MEDIATOR OF RNA POLYMERASE II TRANSCRIPTION SUBUNIT 7"/>
    <property type="match status" value="1"/>
</dbReference>
<feature type="region of interest" description="Disordered" evidence="11">
    <location>
        <begin position="207"/>
        <end position="244"/>
    </location>
</feature>
<dbReference type="Gene3D" id="6.10.140.200">
    <property type="match status" value="1"/>
</dbReference>
<dbReference type="EMBL" id="JAULSR010000002">
    <property type="protein sequence ID" value="KAK0629314.1"/>
    <property type="molecule type" value="Genomic_DNA"/>
</dbReference>
<dbReference type="Gene3D" id="6.10.140.1520">
    <property type="match status" value="1"/>
</dbReference>
<keyword evidence="6 10" id="KW-0010">Activator</keyword>
<evidence type="ECO:0000256" key="6">
    <source>
        <dbReference type="ARBA" id="ARBA00023159"/>
    </source>
</evidence>
<reference evidence="12" key="1">
    <citation type="submission" date="2023-06" db="EMBL/GenBank/DDBJ databases">
        <title>Genome-scale phylogeny and comparative genomics of the fungal order Sordariales.</title>
        <authorList>
            <consortium name="Lawrence Berkeley National Laboratory"/>
            <person name="Hensen N."/>
            <person name="Bonometti L."/>
            <person name="Westerberg I."/>
            <person name="Brannstrom I.O."/>
            <person name="Guillou S."/>
            <person name="Cros-Aarteil S."/>
            <person name="Calhoun S."/>
            <person name="Haridas S."/>
            <person name="Kuo A."/>
            <person name="Mondo S."/>
            <person name="Pangilinan J."/>
            <person name="Riley R."/>
            <person name="LaButti K."/>
            <person name="Andreopoulos B."/>
            <person name="Lipzen A."/>
            <person name="Chen C."/>
            <person name="Yanf M."/>
            <person name="Daum C."/>
            <person name="Ng V."/>
            <person name="Clum A."/>
            <person name="Steindorff A."/>
            <person name="Ohm R."/>
            <person name="Martin F."/>
            <person name="Silar P."/>
            <person name="Natvig D."/>
            <person name="Lalanne C."/>
            <person name="Gautier V."/>
            <person name="Ament-velasquez S.L."/>
            <person name="Kruys A."/>
            <person name="Hutchinson M.I."/>
            <person name="Powell A.J."/>
            <person name="Barry K."/>
            <person name="Miller A.N."/>
            <person name="Grigoriev I.V."/>
            <person name="Debuchy R."/>
            <person name="Gladieux P."/>
            <person name="Thoren M.H."/>
            <person name="Johannesson H."/>
        </authorList>
    </citation>
    <scope>NUCLEOTIDE SEQUENCE</scope>
    <source>
        <strain evidence="12">SMH3391-2</strain>
    </source>
</reference>
<organism evidence="12 13">
    <name type="scientific">Bombardia bombarda</name>
    <dbReference type="NCBI Taxonomy" id="252184"/>
    <lineage>
        <taxon>Eukaryota</taxon>
        <taxon>Fungi</taxon>
        <taxon>Dikarya</taxon>
        <taxon>Ascomycota</taxon>
        <taxon>Pezizomycotina</taxon>
        <taxon>Sordariomycetes</taxon>
        <taxon>Sordariomycetidae</taxon>
        <taxon>Sordariales</taxon>
        <taxon>Lasiosphaeriaceae</taxon>
        <taxon>Bombardia</taxon>
    </lineage>
</organism>
<accession>A0AA40C986</accession>
<comment type="subunit">
    <text evidence="3 10">Component of the Mediator complex.</text>
</comment>
<comment type="similarity">
    <text evidence="2 10">Belongs to the Mediator complex subunit 7 family.</text>
</comment>
<evidence type="ECO:0000256" key="5">
    <source>
        <dbReference type="ARBA" id="ARBA00023015"/>
    </source>
</evidence>
<evidence type="ECO:0000256" key="2">
    <source>
        <dbReference type="ARBA" id="ARBA00009994"/>
    </source>
</evidence>